<name>A0AAD7DU09_9AGAR</name>
<keyword evidence="2 4" id="KW-0863">Zinc-finger</keyword>
<keyword evidence="3" id="KW-0862">Zinc</keyword>
<organism evidence="6 7">
    <name type="scientific">Mycena metata</name>
    <dbReference type="NCBI Taxonomy" id="1033252"/>
    <lineage>
        <taxon>Eukaryota</taxon>
        <taxon>Fungi</taxon>
        <taxon>Dikarya</taxon>
        <taxon>Basidiomycota</taxon>
        <taxon>Agaricomycotina</taxon>
        <taxon>Agaricomycetes</taxon>
        <taxon>Agaricomycetidae</taxon>
        <taxon>Agaricales</taxon>
        <taxon>Marasmiineae</taxon>
        <taxon>Mycenaceae</taxon>
        <taxon>Mycena</taxon>
    </lineage>
</organism>
<proteinExistence type="predicted"/>
<evidence type="ECO:0000259" key="5">
    <source>
        <dbReference type="PROSITE" id="PS50865"/>
    </source>
</evidence>
<feature type="domain" description="MYND-type" evidence="5">
    <location>
        <begin position="99"/>
        <end position="141"/>
    </location>
</feature>
<reference evidence="6" key="1">
    <citation type="submission" date="2023-03" db="EMBL/GenBank/DDBJ databases">
        <title>Massive genome expansion in bonnet fungi (Mycena s.s.) driven by repeated elements and novel gene families across ecological guilds.</title>
        <authorList>
            <consortium name="Lawrence Berkeley National Laboratory"/>
            <person name="Harder C.B."/>
            <person name="Miyauchi S."/>
            <person name="Viragh M."/>
            <person name="Kuo A."/>
            <person name="Thoen E."/>
            <person name="Andreopoulos B."/>
            <person name="Lu D."/>
            <person name="Skrede I."/>
            <person name="Drula E."/>
            <person name="Henrissat B."/>
            <person name="Morin E."/>
            <person name="Kohler A."/>
            <person name="Barry K."/>
            <person name="LaButti K."/>
            <person name="Morin E."/>
            <person name="Salamov A."/>
            <person name="Lipzen A."/>
            <person name="Mereny Z."/>
            <person name="Hegedus B."/>
            <person name="Baldrian P."/>
            <person name="Stursova M."/>
            <person name="Weitz H."/>
            <person name="Taylor A."/>
            <person name="Grigoriev I.V."/>
            <person name="Nagy L.G."/>
            <person name="Martin F."/>
            <person name="Kauserud H."/>
        </authorList>
    </citation>
    <scope>NUCLEOTIDE SEQUENCE</scope>
    <source>
        <strain evidence="6">CBHHK182m</strain>
    </source>
</reference>
<protein>
    <recommendedName>
        <fullName evidence="5">MYND-type domain-containing protein</fullName>
    </recommendedName>
</protein>
<dbReference type="InterPro" id="IPR002893">
    <property type="entry name" value="Znf_MYND"/>
</dbReference>
<dbReference type="SUPFAM" id="SSF144232">
    <property type="entry name" value="HIT/MYND zinc finger-like"/>
    <property type="match status" value="1"/>
</dbReference>
<sequence length="310" mass="35401">MLLDARQILYFLLVHDGGDDKNLLSALQNGLLLAIIRCARRHLPDETPSSLDLLLLEFLAPATVYYHLLDVMWNAYQDRHDLKVAYEQRTTSAKGACDNVNCNKIALKATLRRCSGCRTFLYCSPTCQESDWKTGGHREMCAMHKLVRRSTCDESFPSRDCAFIRFLLHEDYLAARRKIILDTMTTLHANPRMGSVILFDYRDGPVSITPYTLRGAMEKTLLVFDFDVWLDWSKRVGASVGKVQLHIAALPTGFRRGFEGRVFIIPLRATTEFITLTIVGMKEKRAEWTLSEFNEEFGRAKVPKGHIEIH</sequence>
<evidence type="ECO:0000256" key="1">
    <source>
        <dbReference type="ARBA" id="ARBA00022723"/>
    </source>
</evidence>
<evidence type="ECO:0000256" key="4">
    <source>
        <dbReference type="PROSITE-ProRule" id="PRU00134"/>
    </source>
</evidence>
<accession>A0AAD7DU09</accession>
<evidence type="ECO:0000256" key="2">
    <source>
        <dbReference type="ARBA" id="ARBA00022771"/>
    </source>
</evidence>
<dbReference type="EMBL" id="JARKIB010000605">
    <property type="protein sequence ID" value="KAJ7697759.1"/>
    <property type="molecule type" value="Genomic_DNA"/>
</dbReference>
<dbReference type="PROSITE" id="PS50865">
    <property type="entry name" value="ZF_MYND_2"/>
    <property type="match status" value="1"/>
</dbReference>
<comment type="caution">
    <text evidence="6">The sequence shown here is derived from an EMBL/GenBank/DDBJ whole genome shotgun (WGS) entry which is preliminary data.</text>
</comment>
<dbReference type="Gene3D" id="6.10.140.2220">
    <property type="match status" value="1"/>
</dbReference>
<evidence type="ECO:0000313" key="7">
    <source>
        <dbReference type="Proteomes" id="UP001215598"/>
    </source>
</evidence>
<gene>
    <name evidence="6" type="ORF">B0H16DRAFT_1839608</name>
</gene>
<evidence type="ECO:0000313" key="6">
    <source>
        <dbReference type="EMBL" id="KAJ7697759.1"/>
    </source>
</evidence>
<dbReference type="AlphaFoldDB" id="A0AAD7DU09"/>
<dbReference type="GO" id="GO:0008270">
    <property type="term" value="F:zinc ion binding"/>
    <property type="evidence" value="ECO:0007669"/>
    <property type="project" value="UniProtKB-KW"/>
</dbReference>
<dbReference type="Proteomes" id="UP001215598">
    <property type="component" value="Unassembled WGS sequence"/>
</dbReference>
<keyword evidence="1" id="KW-0479">Metal-binding</keyword>
<dbReference type="Pfam" id="PF01753">
    <property type="entry name" value="zf-MYND"/>
    <property type="match status" value="1"/>
</dbReference>
<evidence type="ECO:0000256" key="3">
    <source>
        <dbReference type="ARBA" id="ARBA00022833"/>
    </source>
</evidence>
<keyword evidence="7" id="KW-1185">Reference proteome</keyword>